<accession>A0A7G6T443</accession>
<sequence length="67" mass="7616">MLRNLTVGSSTLVGYPPERYSLSESGFADRKHWISHLDRHIEGGAHDERSAGFNEHRHPTILFTKSI</sequence>
<name>A0A7G6T443_9HYPH</name>
<evidence type="ECO:0000313" key="2">
    <source>
        <dbReference type="Proteomes" id="UP000515465"/>
    </source>
</evidence>
<geneLocation type="plasmid" evidence="1 2">
    <name>p_2</name>
</geneLocation>
<proteinExistence type="predicted"/>
<gene>
    <name evidence="1" type="ORF">HB778_36025</name>
</gene>
<dbReference type="AlphaFoldDB" id="A0A7G6T443"/>
<dbReference type="RefSeq" id="WP_244662086.1">
    <property type="nucleotide sequence ID" value="NZ_CP050297.1"/>
</dbReference>
<dbReference type="Proteomes" id="UP000515465">
    <property type="component" value="Plasmid p_2"/>
</dbReference>
<keyword evidence="1" id="KW-0614">Plasmid</keyword>
<organism evidence="1 2">
    <name type="scientific">Mesorhizobium huakuii</name>
    <dbReference type="NCBI Taxonomy" id="28104"/>
    <lineage>
        <taxon>Bacteria</taxon>
        <taxon>Pseudomonadati</taxon>
        <taxon>Pseudomonadota</taxon>
        <taxon>Alphaproteobacteria</taxon>
        <taxon>Hyphomicrobiales</taxon>
        <taxon>Phyllobacteriaceae</taxon>
        <taxon>Mesorhizobium</taxon>
    </lineage>
</organism>
<reference evidence="2" key="1">
    <citation type="journal article" date="2020" name="Mol. Plant Microbe">
        <title>Rhizobial microsymbionts of the narrowly endemic Oxytropis species growing in Kamchatka are characterized by significant genetic diversity and possess a set of genes that are associated with T3SS and T6SS secretion systems and can affect the development of symbiosis.</title>
        <authorList>
            <person name="Safronova V."/>
            <person name="Guro P."/>
            <person name="Sazanova A."/>
            <person name="Kuznetsova I."/>
            <person name="Belimov A."/>
            <person name="Yakubov V."/>
            <person name="Chirak E."/>
            <person name="Afonin A."/>
            <person name="Gogolev Y."/>
            <person name="Andronov E."/>
            <person name="Tikhonovich I."/>
        </authorList>
    </citation>
    <scope>NUCLEOTIDE SEQUENCE [LARGE SCALE GENOMIC DNA]</scope>
    <source>
        <strain evidence="2">583</strain>
        <plasmid evidence="2">p_2</plasmid>
    </source>
</reference>
<protein>
    <submittedName>
        <fullName evidence="1">Uncharacterized protein</fullName>
    </submittedName>
</protein>
<evidence type="ECO:0000313" key="1">
    <source>
        <dbReference type="EMBL" id="QND61525.1"/>
    </source>
</evidence>
<dbReference type="EMBL" id="CP050297">
    <property type="protein sequence ID" value="QND61525.1"/>
    <property type="molecule type" value="Genomic_DNA"/>
</dbReference>